<keyword evidence="2" id="KW-1185">Reference proteome</keyword>
<accession>A0ABY2TPY4</accession>
<dbReference type="Proteomes" id="UP000310168">
    <property type="component" value="Unassembled WGS sequence"/>
</dbReference>
<name>A0ABY2TPY4_9SPIR</name>
<evidence type="ECO:0000313" key="1">
    <source>
        <dbReference type="EMBL" id="TKZ28991.1"/>
    </source>
</evidence>
<comment type="caution">
    <text evidence="1">The sequence shown here is derived from an EMBL/GenBank/DDBJ whole genome shotgun (WGS) entry which is preliminary data.</text>
</comment>
<dbReference type="Gene3D" id="3.40.47.10">
    <property type="match status" value="1"/>
</dbReference>
<evidence type="ECO:0000313" key="2">
    <source>
        <dbReference type="Proteomes" id="UP000310168"/>
    </source>
</evidence>
<gene>
    <name evidence="1" type="ORF">EZH24_11445</name>
</gene>
<proteinExistence type="predicted"/>
<sequence>MVYIKSCKHSYKTERACISSSDLVLEPIKEAIKGMNPLDIDGIICATTTKDYIYPSTACMLGGKLKAKNAFCFDIESDFTGFISALRLAYAF</sequence>
<protein>
    <submittedName>
        <fullName evidence="1">3-oxoacyl-ACP synthase</fullName>
    </submittedName>
</protein>
<reference evidence="1 2" key="1">
    <citation type="journal article" date="2019" name="Anaerobe">
        <title>Brachyspira catarrhinii sp. nov., an anaerobic intestinal spirochaete isolated from vervet monkeys may have been misidentified as Brachyspira aalborgi in previous studies.</title>
        <authorList>
            <person name="Phillips N.D."/>
            <person name="La T."/>
            <person name="Hampson D.J."/>
        </authorList>
    </citation>
    <scope>NUCLEOTIDE SEQUENCE [LARGE SCALE GENOMIC DNA]</scope>
    <source>
        <strain evidence="1 2">Z12</strain>
    </source>
</reference>
<feature type="non-terminal residue" evidence="1">
    <location>
        <position position="92"/>
    </location>
</feature>
<dbReference type="EMBL" id="SJDU01000454">
    <property type="protein sequence ID" value="TKZ28991.1"/>
    <property type="molecule type" value="Genomic_DNA"/>
</dbReference>
<dbReference type="SUPFAM" id="SSF53901">
    <property type="entry name" value="Thiolase-like"/>
    <property type="match status" value="1"/>
</dbReference>
<dbReference type="InterPro" id="IPR016039">
    <property type="entry name" value="Thiolase-like"/>
</dbReference>
<organism evidence="1 2">
    <name type="scientific">Brachyspira catarrhinii</name>
    <dbReference type="NCBI Taxonomy" id="2528966"/>
    <lineage>
        <taxon>Bacteria</taxon>
        <taxon>Pseudomonadati</taxon>
        <taxon>Spirochaetota</taxon>
        <taxon>Spirochaetia</taxon>
        <taxon>Brachyspirales</taxon>
        <taxon>Brachyspiraceae</taxon>
        <taxon>Brachyspira</taxon>
    </lineage>
</organism>